<evidence type="ECO:0000313" key="4">
    <source>
        <dbReference type="Proteomes" id="UP000633509"/>
    </source>
</evidence>
<protein>
    <submittedName>
        <fullName evidence="3">Cytochrome P450</fullName>
    </submittedName>
</protein>
<organism evidence="3 4">
    <name type="scientific">Nonomuraea angiospora</name>
    <dbReference type="NCBI Taxonomy" id="46172"/>
    <lineage>
        <taxon>Bacteria</taxon>
        <taxon>Bacillati</taxon>
        <taxon>Actinomycetota</taxon>
        <taxon>Actinomycetes</taxon>
        <taxon>Streptosporangiales</taxon>
        <taxon>Streptosporangiaceae</taxon>
        <taxon>Nonomuraea</taxon>
    </lineage>
</organism>
<accession>A0ABR9LR41</accession>
<evidence type="ECO:0000313" key="3">
    <source>
        <dbReference type="EMBL" id="MBE1582748.1"/>
    </source>
</evidence>
<name>A0ABR9LR41_9ACTN</name>
<comment type="caution">
    <text evidence="3">The sequence shown here is derived from an EMBL/GenBank/DDBJ whole genome shotgun (WGS) entry which is preliminary data.</text>
</comment>
<gene>
    <name evidence="3" type="ORF">H4W80_001006</name>
</gene>
<dbReference type="Proteomes" id="UP000633509">
    <property type="component" value="Unassembled WGS sequence"/>
</dbReference>
<dbReference type="EMBL" id="JADBEK010000001">
    <property type="protein sequence ID" value="MBE1582748.1"/>
    <property type="molecule type" value="Genomic_DNA"/>
</dbReference>
<keyword evidence="4" id="KW-1185">Reference proteome</keyword>
<feature type="region of interest" description="Disordered" evidence="2">
    <location>
        <begin position="85"/>
        <end position="106"/>
    </location>
</feature>
<dbReference type="SUPFAM" id="SSF48264">
    <property type="entry name" value="Cytochrome P450"/>
    <property type="match status" value="1"/>
</dbReference>
<dbReference type="InterPro" id="IPR036396">
    <property type="entry name" value="Cyt_P450_sf"/>
</dbReference>
<evidence type="ECO:0000256" key="1">
    <source>
        <dbReference type="ARBA" id="ARBA00010617"/>
    </source>
</evidence>
<proteinExistence type="inferred from homology"/>
<dbReference type="PANTHER" id="PTHR46696">
    <property type="entry name" value="P450, PUTATIVE (EUROFUNG)-RELATED"/>
    <property type="match status" value="1"/>
</dbReference>
<dbReference type="Gene3D" id="1.10.630.10">
    <property type="entry name" value="Cytochrome P450"/>
    <property type="match status" value="1"/>
</dbReference>
<dbReference type="RefSeq" id="WP_192783974.1">
    <property type="nucleotide sequence ID" value="NZ_JADBEK010000001.1"/>
</dbReference>
<comment type="similarity">
    <text evidence="1">Belongs to the cytochrome P450 family.</text>
</comment>
<sequence>MARKRAGGDPDADVISRLAATDGVSDDEAAAMGMFLLFAGHETTVAAIDEGALWLLAHPEQRTNLRRPVFGRMYPAMARALDEGGRRRCRGRRRGAAGAGRAAPSR</sequence>
<evidence type="ECO:0000256" key="2">
    <source>
        <dbReference type="SAM" id="MobiDB-lite"/>
    </source>
</evidence>
<reference evidence="3 4" key="1">
    <citation type="submission" date="2020-10" db="EMBL/GenBank/DDBJ databases">
        <title>Sequencing the genomes of 1000 actinobacteria strains.</title>
        <authorList>
            <person name="Klenk H.-P."/>
        </authorList>
    </citation>
    <scope>NUCLEOTIDE SEQUENCE [LARGE SCALE GENOMIC DNA]</scope>
    <source>
        <strain evidence="3 4">DSM 43173</strain>
    </source>
</reference>
<dbReference type="PANTHER" id="PTHR46696:SF1">
    <property type="entry name" value="CYTOCHROME P450 YJIB-RELATED"/>
    <property type="match status" value="1"/>
</dbReference>